<dbReference type="EMBL" id="CP091508">
    <property type="protein sequence ID" value="UOO82817.1"/>
    <property type="molecule type" value="Genomic_DNA"/>
</dbReference>
<accession>A0ABY4DUV3</accession>
<proteinExistence type="predicted"/>
<organism evidence="1 2">
    <name type="scientific">Uruburuella testudinis</name>
    <dbReference type="NCBI Taxonomy" id="1282863"/>
    <lineage>
        <taxon>Bacteria</taxon>
        <taxon>Pseudomonadati</taxon>
        <taxon>Pseudomonadota</taxon>
        <taxon>Betaproteobacteria</taxon>
        <taxon>Neisseriales</taxon>
        <taxon>Neisseriaceae</taxon>
        <taxon>Uruburuella</taxon>
    </lineage>
</organism>
<name>A0ABY4DUV3_9NEIS</name>
<gene>
    <name evidence="1" type="ORF">LVJ83_04955</name>
</gene>
<evidence type="ECO:0000313" key="2">
    <source>
        <dbReference type="Proteomes" id="UP000829817"/>
    </source>
</evidence>
<sequence>MNLEKINFYSEIMVSKQYPGGIKGKLGVVLGISEENNMLFGYSILLHGDENTIYLDKQYAIPTGRKFTREDFY</sequence>
<reference evidence="1 2" key="1">
    <citation type="journal article" date="2022" name="Res Sq">
        <title>Evolution of multicellular longitudinally dividing oral cavity symbionts (Neisseriaceae).</title>
        <authorList>
            <person name="Nyongesa S."/>
            <person name="Weber P."/>
            <person name="Bernet E."/>
            <person name="Pullido F."/>
            <person name="Nieckarz M."/>
            <person name="Delaby M."/>
            <person name="Nieves C."/>
            <person name="Viehboeck T."/>
            <person name="Krause N."/>
            <person name="Rivera-Millot A."/>
            <person name="Nakamura A."/>
            <person name="Vischer N."/>
            <person name="VanNieuwenhze M."/>
            <person name="Brun Y."/>
            <person name="Cava F."/>
            <person name="Bulgheresi S."/>
            <person name="Veyrier F."/>
        </authorList>
    </citation>
    <scope>NUCLEOTIDE SEQUENCE [LARGE SCALE GENOMIC DNA]</scope>
    <source>
        <strain evidence="1 2">CCUG 63373m</strain>
    </source>
</reference>
<dbReference type="Proteomes" id="UP000829817">
    <property type="component" value="Chromosome"/>
</dbReference>
<protein>
    <submittedName>
        <fullName evidence="1">Immunity protein 31</fullName>
    </submittedName>
</protein>
<dbReference type="RefSeq" id="WP_244786901.1">
    <property type="nucleotide sequence ID" value="NZ_CP091508.1"/>
</dbReference>
<evidence type="ECO:0000313" key="1">
    <source>
        <dbReference type="EMBL" id="UOO82817.1"/>
    </source>
</evidence>
<keyword evidence="2" id="KW-1185">Reference proteome</keyword>